<dbReference type="AlphaFoldDB" id="A0A4R6PSE6"/>
<comment type="caution">
    <text evidence="1">The sequence shown here is derived from an EMBL/GenBank/DDBJ whole genome shotgun (WGS) entry which is preliminary data.</text>
</comment>
<protein>
    <submittedName>
        <fullName evidence="1">Uncharacterized protein</fullName>
    </submittedName>
</protein>
<proteinExistence type="predicted"/>
<name>A0A4R6PSE6_NOCIG</name>
<dbReference type="Proteomes" id="UP000295087">
    <property type="component" value="Unassembled WGS sequence"/>
</dbReference>
<accession>A0A4R6PSE6</accession>
<dbReference type="EMBL" id="SNXK01000001">
    <property type="protein sequence ID" value="TDP40920.1"/>
    <property type="molecule type" value="Genomic_DNA"/>
</dbReference>
<reference evidence="1 2" key="1">
    <citation type="submission" date="2019-03" db="EMBL/GenBank/DDBJ databases">
        <title>Genomic Encyclopedia of Type Strains, Phase IV (KMG-IV): sequencing the most valuable type-strain genomes for metagenomic binning, comparative biology and taxonomic classification.</title>
        <authorList>
            <person name="Goeker M."/>
        </authorList>
    </citation>
    <scope>NUCLEOTIDE SEQUENCE [LARGE SCALE GENOMIC DNA]</scope>
    <source>
        <strain evidence="1 2">DSM 44496</strain>
    </source>
</reference>
<sequence>MLITALILTVVGAFRRTRRRRAGGEEGAGSASRRVDAASVFGGRLRSVALVEGYRRARRGLASAALSVGAAVRAVATGAGAEINRLGRRMRQQGRALSTSVAVLALAVTGTQLACG</sequence>
<organism evidence="1 2">
    <name type="scientific">Nocardia ignorata</name>
    <dbReference type="NCBI Taxonomy" id="145285"/>
    <lineage>
        <taxon>Bacteria</taxon>
        <taxon>Bacillati</taxon>
        <taxon>Actinomycetota</taxon>
        <taxon>Actinomycetes</taxon>
        <taxon>Mycobacteriales</taxon>
        <taxon>Nocardiaceae</taxon>
        <taxon>Nocardia</taxon>
    </lineage>
</organism>
<evidence type="ECO:0000313" key="2">
    <source>
        <dbReference type="Proteomes" id="UP000295087"/>
    </source>
</evidence>
<evidence type="ECO:0000313" key="1">
    <source>
        <dbReference type="EMBL" id="TDP40920.1"/>
    </source>
</evidence>
<keyword evidence="2" id="KW-1185">Reference proteome</keyword>
<dbReference type="RefSeq" id="WP_067492238.1">
    <property type="nucleotide sequence ID" value="NZ_SNXK01000001.1"/>
</dbReference>
<gene>
    <name evidence="1" type="ORF">DFR75_10118</name>
</gene>